<name>A0A244EQ89_PSESX</name>
<evidence type="ECO:0000256" key="1">
    <source>
        <dbReference type="SAM" id="MobiDB-lite"/>
    </source>
</evidence>
<feature type="compositionally biased region" description="Basic and acidic residues" evidence="1">
    <location>
        <begin position="43"/>
        <end position="56"/>
    </location>
</feature>
<dbReference type="OrthoDB" id="7026901at2"/>
<feature type="region of interest" description="Disordered" evidence="1">
    <location>
        <begin position="41"/>
        <end position="62"/>
    </location>
</feature>
<protein>
    <recommendedName>
        <fullName evidence="5">DUF1534 domain-containing protein</fullName>
    </recommendedName>
</protein>
<evidence type="ECO:0008006" key="5">
    <source>
        <dbReference type="Google" id="ProtNLM"/>
    </source>
</evidence>
<feature type="transmembrane region" description="Helical" evidence="2">
    <location>
        <begin position="15"/>
        <end position="37"/>
    </location>
</feature>
<dbReference type="EMBL" id="MTSA01000010">
    <property type="protein sequence ID" value="OUM06675.1"/>
    <property type="molecule type" value="Genomic_DNA"/>
</dbReference>
<keyword evidence="2" id="KW-0472">Membrane</keyword>
<sequence length="93" mass="10526">MASKPDAERGSDERLGITIVPMLRVGAPFVTLCVTILRRTARSRSDAERGSDENTRPPHQRWAQRPISPLVWAFAPGNTRRPVAHRRWSINVQ</sequence>
<reference evidence="3 4" key="1">
    <citation type="submission" date="2017-01" db="EMBL/GenBank/DDBJ databases">
        <authorList>
            <person name="Mah S.A."/>
            <person name="Swanson W.J."/>
            <person name="Moy G.W."/>
            <person name="Vacquier V.D."/>
        </authorList>
    </citation>
    <scope>NUCLEOTIDE SEQUENCE [LARGE SCALE GENOMIC DNA]</scope>
    <source>
        <strain evidence="3">PDD-32b-74</strain>
    </source>
</reference>
<evidence type="ECO:0000313" key="4">
    <source>
        <dbReference type="Proteomes" id="UP000195128"/>
    </source>
</evidence>
<comment type="caution">
    <text evidence="3">The sequence shown here is derived from an EMBL/GenBank/DDBJ whole genome shotgun (WGS) entry which is preliminary data.</text>
</comment>
<accession>A0A244EQ89</accession>
<dbReference type="AlphaFoldDB" id="A0A244EQ89"/>
<keyword evidence="2" id="KW-0812">Transmembrane</keyword>
<keyword evidence="2" id="KW-1133">Transmembrane helix</keyword>
<organism evidence="3 4">
    <name type="scientific">Pseudomonas syringae</name>
    <dbReference type="NCBI Taxonomy" id="317"/>
    <lineage>
        <taxon>Bacteria</taxon>
        <taxon>Pseudomonadati</taxon>
        <taxon>Pseudomonadota</taxon>
        <taxon>Gammaproteobacteria</taxon>
        <taxon>Pseudomonadales</taxon>
        <taxon>Pseudomonadaceae</taxon>
        <taxon>Pseudomonas</taxon>
    </lineage>
</organism>
<proteinExistence type="predicted"/>
<gene>
    <name evidence="3" type="ORF">BW686_14275</name>
</gene>
<evidence type="ECO:0000313" key="3">
    <source>
        <dbReference type="EMBL" id="OUM06675.1"/>
    </source>
</evidence>
<evidence type="ECO:0000256" key="2">
    <source>
        <dbReference type="SAM" id="Phobius"/>
    </source>
</evidence>
<dbReference type="Proteomes" id="UP000195128">
    <property type="component" value="Unassembled WGS sequence"/>
</dbReference>